<keyword evidence="6 12" id="KW-0408">Iron</keyword>
<comment type="similarity">
    <text evidence="2 12">Belongs to the WhiB family.</text>
</comment>
<comment type="PTM">
    <text evidence="12">Upon Fe-S cluster removal intramolecular disulfide bonds are formed.</text>
</comment>
<feature type="binding site" evidence="12">
    <location>
        <position position="23"/>
    </location>
    <ligand>
        <name>[4Fe-4S] cluster</name>
        <dbReference type="ChEBI" id="CHEBI:49883"/>
    </ligand>
</feature>
<evidence type="ECO:0000256" key="6">
    <source>
        <dbReference type="ARBA" id="ARBA00023004"/>
    </source>
</evidence>
<feature type="binding site" evidence="12">
    <location>
        <position position="53"/>
    </location>
    <ligand>
        <name>[4Fe-4S] cluster</name>
        <dbReference type="ChEBI" id="CHEBI:49883"/>
    </ligand>
</feature>
<keyword evidence="7 12" id="KW-0411">Iron-sulfur</keyword>
<organism evidence="14 15">
    <name type="scientific">Pseudonocardia ammonioxydans</name>
    <dbReference type="NCBI Taxonomy" id="260086"/>
    <lineage>
        <taxon>Bacteria</taxon>
        <taxon>Bacillati</taxon>
        <taxon>Actinomycetota</taxon>
        <taxon>Actinomycetes</taxon>
        <taxon>Pseudonocardiales</taxon>
        <taxon>Pseudonocardiaceae</taxon>
        <taxon>Pseudonocardia</taxon>
    </lineage>
</organism>
<evidence type="ECO:0000313" key="15">
    <source>
        <dbReference type="Proteomes" id="UP000199614"/>
    </source>
</evidence>
<feature type="binding site" evidence="12">
    <location>
        <position position="62"/>
    </location>
    <ligand>
        <name>[4Fe-4S] cluster</name>
        <dbReference type="ChEBI" id="CHEBI:49883"/>
    </ligand>
</feature>
<evidence type="ECO:0000313" key="14">
    <source>
        <dbReference type="EMBL" id="SFN06797.1"/>
    </source>
</evidence>
<dbReference type="PANTHER" id="PTHR38839:SF5">
    <property type="entry name" value="TRANSCRIPTIONAL REGULATOR WHID"/>
    <property type="match status" value="1"/>
</dbReference>
<accession>A0A1I4W0G7</accession>
<comment type="subcellular location">
    <subcellularLocation>
        <location evidence="1 12">Cytoplasm</location>
    </subcellularLocation>
</comment>
<dbReference type="GO" id="GO:0035731">
    <property type="term" value="F:dinitrosyl-iron complex binding"/>
    <property type="evidence" value="ECO:0007669"/>
    <property type="project" value="UniProtKB-UniRule"/>
</dbReference>
<proteinExistence type="inferred from homology"/>
<dbReference type="EMBL" id="FOUY01000007">
    <property type="protein sequence ID" value="SFN06797.1"/>
    <property type="molecule type" value="Genomic_DNA"/>
</dbReference>
<evidence type="ECO:0000256" key="11">
    <source>
        <dbReference type="ARBA" id="ARBA00023163"/>
    </source>
</evidence>
<dbReference type="GO" id="GO:0046872">
    <property type="term" value="F:metal ion binding"/>
    <property type="evidence" value="ECO:0007669"/>
    <property type="project" value="UniProtKB-KW"/>
</dbReference>
<protein>
    <recommendedName>
        <fullName evidence="12">Transcriptional regulator WhiB</fullName>
    </recommendedName>
</protein>
<dbReference type="STRING" id="260086.SAMN05216207_100795"/>
<evidence type="ECO:0000259" key="13">
    <source>
        <dbReference type="PROSITE" id="PS51674"/>
    </source>
</evidence>
<feature type="binding site" evidence="12">
    <location>
        <position position="56"/>
    </location>
    <ligand>
        <name>[4Fe-4S] cluster</name>
        <dbReference type="ChEBI" id="CHEBI:49883"/>
    </ligand>
</feature>
<evidence type="ECO:0000256" key="12">
    <source>
        <dbReference type="HAMAP-Rule" id="MF_01479"/>
    </source>
</evidence>
<dbReference type="InterPro" id="IPR034768">
    <property type="entry name" value="4FE4S_WBL"/>
</dbReference>
<feature type="domain" description="4Fe-4S Wbl-type" evidence="13">
    <location>
        <begin position="22"/>
        <end position="86"/>
    </location>
</feature>
<keyword evidence="3 12" id="KW-0004">4Fe-4S</keyword>
<evidence type="ECO:0000256" key="9">
    <source>
        <dbReference type="ARBA" id="ARBA00023125"/>
    </source>
</evidence>
<dbReference type="PROSITE" id="PS51674">
    <property type="entry name" value="4FE4S_WBL"/>
    <property type="match status" value="1"/>
</dbReference>
<dbReference type="GO" id="GO:0051539">
    <property type="term" value="F:4 iron, 4 sulfur cluster binding"/>
    <property type="evidence" value="ECO:0007669"/>
    <property type="project" value="UniProtKB-UniRule"/>
</dbReference>
<dbReference type="GO" id="GO:0045454">
    <property type="term" value="P:cell redox homeostasis"/>
    <property type="evidence" value="ECO:0007669"/>
    <property type="project" value="TreeGrafter"/>
</dbReference>
<comment type="cofactor">
    <cofactor evidence="12">
        <name>[4Fe-4S] cluster</name>
        <dbReference type="ChEBI" id="CHEBI:49883"/>
    </cofactor>
    <text evidence="12">Binds 1 [4Fe-4S] cluster per subunit. Following nitrosylation of the [4Fe-4S] cluster binds 1 [4Fe-8(NO)] cluster per subunit.</text>
</comment>
<sequence length="110" mass="12267">MSDVSRLPGPMDDEWEWQRLGACRGMDSAVFFHPDGERNPSRSRRTERAKQVCRTCPVIQQCRRFALASREPFGVWGGLGESERRAILERRDTGRPAVAAQSHGLVAAAG</sequence>
<dbReference type="Proteomes" id="UP000199614">
    <property type="component" value="Unassembled WGS sequence"/>
</dbReference>
<name>A0A1I4W0G7_PSUAM</name>
<keyword evidence="15" id="KW-1185">Reference proteome</keyword>
<keyword evidence="4 12" id="KW-0963">Cytoplasm</keyword>
<evidence type="ECO:0000256" key="4">
    <source>
        <dbReference type="ARBA" id="ARBA00022490"/>
    </source>
</evidence>
<comment type="function">
    <text evidence="12">Acts as a transcriptional regulator. Probably redox-responsive. The apo- but not holo-form probably binds DNA.</text>
</comment>
<dbReference type="GO" id="GO:0045892">
    <property type="term" value="P:negative regulation of DNA-templated transcription"/>
    <property type="evidence" value="ECO:0007669"/>
    <property type="project" value="TreeGrafter"/>
</dbReference>
<keyword evidence="5 12" id="KW-0479">Metal-binding</keyword>
<dbReference type="AlphaFoldDB" id="A0A1I4W0G7"/>
<evidence type="ECO:0000256" key="5">
    <source>
        <dbReference type="ARBA" id="ARBA00022723"/>
    </source>
</evidence>
<dbReference type="GO" id="GO:0047134">
    <property type="term" value="F:protein-disulfide reductase [NAD(P)H] activity"/>
    <property type="evidence" value="ECO:0007669"/>
    <property type="project" value="TreeGrafter"/>
</dbReference>
<dbReference type="GO" id="GO:0005737">
    <property type="term" value="C:cytoplasm"/>
    <property type="evidence" value="ECO:0007669"/>
    <property type="project" value="UniProtKB-SubCell"/>
</dbReference>
<evidence type="ECO:0000256" key="2">
    <source>
        <dbReference type="ARBA" id="ARBA00006597"/>
    </source>
</evidence>
<comment type="PTM">
    <text evidence="12">The Fe-S cluster can be nitrosylated by nitric oxide (NO).</text>
</comment>
<reference evidence="14 15" key="1">
    <citation type="submission" date="2016-10" db="EMBL/GenBank/DDBJ databases">
        <authorList>
            <person name="de Groot N.N."/>
        </authorList>
    </citation>
    <scope>NUCLEOTIDE SEQUENCE [LARGE SCALE GENOMIC DNA]</scope>
    <source>
        <strain evidence="14 15">CGMCC 4.1877</strain>
    </source>
</reference>
<dbReference type="PANTHER" id="PTHR38839">
    <property type="entry name" value="TRANSCRIPTIONAL REGULATOR WHID-RELATED"/>
    <property type="match status" value="1"/>
</dbReference>
<dbReference type="HAMAP" id="MF_01479">
    <property type="entry name" value="WhiB"/>
    <property type="match status" value="1"/>
</dbReference>
<keyword evidence="9 12" id="KW-0238">DNA-binding</keyword>
<evidence type="ECO:0000256" key="8">
    <source>
        <dbReference type="ARBA" id="ARBA00023015"/>
    </source>
</evidence>
<dbReference type="InterPro" id="IPR003482">
    <property type="entry name" value="Whib"/>
</dbReference>
<evidence type="ECO:0000256" key="3">
    <source>
        <dbReference type="ARBA" id="ARBA00022485"/>
    </source>
</evidence>
<evidence type="ECO:0000256" key="1">
    <source>
        <dbReference type="ARBA" id="ARBA00004496"/>
    </source>
</evidence>
<keyword evidence="11 12" id="KW-0804">Transcription</keyword>
<evidence type="ECO:0000256" key="7">
    <source>
        <dbReference type="ARBA" id="ARBA00023014"/>
    </source>
</evidence>
<gene>
    <name evidence="12" type="primary">whiB</name>
    <name evidence="14" type="ORF">SAMN05216207_100795</name>
</gene>
<dbReference type="Pfam" id="PF02467">
    <property type="entry name" value="Whib"/>
    <property type="match status" value="1"/>
</dbReference>
<evidence type="ECO:0000256" key="10">
    <source>
        <dbReference type="ARBA" id="ARBA00023157"/>
    </source>
</evidence>
<dbReference type="GO" id="GO:0003677">
    <property type="term" value="F:DNA binding"/>
    <property type="evidence" value="ECO:0007669"/>
    <property type="project" value="UniProtKB-UniRule"/>
</dbReference>
<keyword evidence="8 12" id="KW-0805">Transcription regulation</keyword>
<dbReference type="RefSeq" id="WP_218162716.1">
    <property type="nucleotide sequence ID" value="NZ_FOUY01000007.1"/>
</dbReference>
<keyword evidence="10 12" id="KW-1015">Disulfide bond</keyword>